<dbReference type="Pfam" id="PF07576">
    <property type="entry name" value="BRAP2"/>
    <property type="match status" value="1"/>
</dbReference>
<dbReference type="Proteomes" id="UP000001514">
    <property type="component" value="Unassembled WGS sequence"/>
</dbReference>
<reference evidence="4 5" key="1">
    <citation type="journal article" date="2011" name="Science">
        <title>The Selaginella genome identifies genetic changes associated with the evolution of vascular plants.</title>
        <authorList>
            <person name="Banks J.A."/>
            <person name="Nishiyama T."/>
            <person name="Hasebe M."/>
            <person name="Bowman J.L."/>
            <person name="Gribskov M."/>
            <person name="dePamphilis C."/>
            <person name="Albert V.A."/>
            <person name="Aono N."/>
            <person name="Aoyama T."/>
            <person name="Ambrose B.A."/>
            <person name="Ashton N.W."/>
            <person name="Axtell M.J."/>
            <person name="Barker E."/>
            <person name="Barker M.S."/>
            <person name="Bennetzen J.L."/>
            <person name="Bonawitz N.D."/>
            <person name="Chapple C."/>
            <person name="Cheng C."/>
            <person name="Correa L.G."/>
            <person name="Dacre M."/>
            <person name="DeBarry J."/>
            <person name="Dreyer I."/>
            <person name="Elias M."/>
            <person name="Engstrom E.M."/>
            <person name="Estelle M."/>
            <person name="Feng L."/>
            <person name="Finet C."/>
            <person name="Floyd S.K."/>
            <person name="Frommer W.B."/>
            <person name="Fujita T."/>
            <person name="Gramzow L."/>
            <person name="Gutensohn M."/>
            <person name="Harholt J."/>
            <person name="Hattori M."/>
            <person name="Heyl A."/>
            <person name="Hirai T."/>
            <person name="Hiwatashi Y."/>
            <person name="Ishikawa M."/>
            <person name="Iwata M."/>
            <person name="Karol K.G."/>
            <person name="Koehler B."/>
            <person name="Kolukisaoglu U."/>
            <person name="Kubo M."/>
            <person name="Kurata T."/>
            <person name="Lalonde S."/>
            <person name="Li K."/>
            <person name="Li Y."/>
            <person name="Litt A."/>
            <person name="Lyons E."/>
            <person name="Manning G."/>
            <person name="Maruyama T."/>
            <person name="Michael T.P."/>
            <person name="Mikami K."/>
            <person name="Miyazaki S."/>
            <person name="Morinaga S."/>
            <person name="Murata T."/>
            <person name="Mueller-Roeber B."/>
            <person name="Nelson D.R."/>
            <person name="Obara M."/>
            <person name="Oguri Y."/>
            <person name="Olmstead R.G."/>
            <person name="Onodera N."/>
            <person name="Petersen B.L."/>
            <person name="Pils B."/>
            <person name="Prigge M."/>
            <person name="Rensing S.A."/>
            <person name="Riano-Pachon D.M."/>
            <person name="Roberts A.W."/>
            <person name="Sato Y."/>
            <person name="Scheller H.V."/>
            <person name="Schulz B."/>
            <person name="Schulz C."/>
            <person name="Shakirov E.V."/>
            <person name="Shibagaki N."/>
            <person name="Shinohara N."/>
            <person name="Shippen D.E."/>
            <person name="Soerensen I."/>
            <person name="Sotooka R."/>
            <person name="Sugimoto N."/>
            <person name="Sugita M."/>
            <person name="Sumikawa N."/>
            <person name="Tanurdzic M."/>
            <person name="Theissen G."/>
            <person name="Ulvskov P."/>
            <person name="Wakazuki S."/>
            <person name="Weng J.K."/>
            <person name="Willats W.W."/>
            <person name="Wipf D."/>
            <person name="Wolf P.G."/>
            <person name="Yang L."/>
            <person name="Zimmer A.D."/>
            <person name="Zhu Q."/>
            <person name="Mitros T."/>
            <person name="Hellsten U."/>
            <person name="Loque D."/>
            <person name="Otillar R."/>
            <person name="Salamov A."/>
            <person name="Schmutz J."/>
            <person name="Shapiro H."/>
            <person name="Lindquist E."/>
            <person name="Lucas S."/>
            <person name="Rokhsar D."/>
            <person name="Grigoriev I.V."/>
        </authorList>
    </citation>
    <scope>NUCLEOTIDE SEQUENCE [LARGE SCALE GENOMIC DNA]</scope>
</reference>
<dbReference type="HOGENOM" id="CLU_009969_1_0_1"/>
<sequence length="416" mass="47500">MFTLRVFLEGEEKPRCDGEEEIEQRVAIFRGAVHLFRDVFERPGISFGSLPDERSENLCVLGVPSAIEPAEFFQIASSFSDKIEKLQCIRNDTSQTMVLQFDSQSSADAFYHSFDVDLLPLKNAICHVLYTTDVYFTNSLQDACEAPPGLTEIPTCTFCLQRLDEHISGVPARKVDSFDPRNSSCLVCWYSLQSENTTCSVCPTSENLWVCVICGFVGCGRYKEGHAIRHWKETRHCCSLELESQRVWDYVGDNYVHRFILSKTDGNLMELMAPSSDECSGCECSGGSDAFERSCDTKLDSLKKEYEILQAKQLESQSKYYEGRLVQIVEEQEYEIASAIERQASARLHKLQLRLDKAEKEKNFLTQLNQCLADNQKKWENKCHDLEERGSATLKLKDQRIAELEEQMQSLIKQLE</sequence>
<dbReference type="AlphaFoldDB" id="D8RA27"/>
<dbReference type="PROSITE" id="PS50271">
    <property type="entry name" value="ZF_UBP"/>
    <property type="match status" value="1"/>
</dbReference>
<dbReference type="GO" id="GO:0008270">
    <property type="term" value="F:zinc ion binding"/>
    <property type="evidence" value="ECO:0007669"/>
    <property type="project" value="UniProtKB-KW"/>
</dbReference>
<dbReference type="GO" id="GO:0005737">
    <property type="term" value="C:cytoplasm"/>
    <property type="evidence" value="ECO:0000318"/>
    <property type="project" value="GO_Central"/>
</dbReference>
<dbReference type="SMART" id="SM00290">
    <property type="entry name" value="ZnF_UBP"/>
    <property type="match status" value="1"/>
</dbReference>
<proteinExistence type="predicted"/>
<feature type="coiled-coil region" evidence="2">
    <location>
        <begin position="299"/>
        <end position="414"/>
    </location>
</feature>
<dbReference type="KEGG" id="smo:SELMODRAFT_227743"/>
<keyword evidence="2" id="KW-0175">Coiled coil</keyword>
<evidence type="ECO:0000259" key="3">
    <source>
        <dbReference type="PROSITE" id="PS50271"/>
    </source>
</evidence>
<keyword evidence="1" id="KW-0862">Zinc</keyword>
<protein>
    <recommendedName>
        <fullName evidence="3">UBP-type domain-containing protein</fullName>
    </recommendedName>
</protein>
<dbReference type="GO" id="GO:0061630">
    <property type="term" value="F:ubiquitin protein ligase activity"/>
    <property type="evidence" value="ECO:0000318"/>
    <property type="project" value="GO_Central"/>
</dbReference>
<feature type="domain" description="UBP-type" evidence="3">
    <location>
        <begin position="183"/>
        <end position="275"/>
    </location>
</feature>
<dbReference type="PANTHER" id="PTHR24007">
    <property type="entry name" value="BRCA1-ASSOCIATED PROTEIN"/>
    <property type="match status" value="1"/>
</dbReference>
<evidence type="ECO:0000256" key="1">
    <source>
        <dbReference type="PROSITE-ProRule" id="PRU00502"/>
    </source>
</evidence>
<name>D8RA27_SELML</name>
<dbReference type="InterPro" id="IPR011422">
    <property type="entry name" value="BRAP2/ETP1_RRM"/>
</dbReference>
<dbReference type="OMA" id="ECGVQEX"/>
<dbReference type="Gramene" id="EFJ30994">
    <property type="protein sequence ID" value="EFJ30994"/>
    <property type="gene ID" value="SELMODRAFT_227743"/>
</dbReference>
<dbReference type="InParanoid" id="D8RA27"/>
<evidence type="ECO:0000313" key="4">
    <source>
        <dbReference type="EMBL" id="EFJ30994.1"/>
    </source>
</evidence>
<accession>D8RA27</accession>
<dbReference type="SUPFAM" id="SSF57850">
    <property type="entry name" value="RING/U-box"/>
    <property type="match status" value="1"/>
</dbReference>
<keyword evidence="1" id="KW-0479">Metal-binding</keyword>
<dbReference type="EMBL" id="GL377574">
    <property type="protein sequence ID" value="EFJ30994.1"/>
    <property type="molecule type" value="Genomic_DNA"/>
</dbReference>
<dbReference type="Gene3D" id="3.30.40.10">
    <property type="entry name" value="Zinc/RING finger domain, C3HC4 (zinc finger)"/>
    <property type="match status" value="1"/>
</dbReference>
<organism evidence="5">
    <name type="scientific">Selaginella moellendorffii</name>
    <name type="common">Spikemoss</name>
    <dbReference type="NCBI Taxonomy" id="88036"/>
    <lineage>
        <taxon>Eukaryota</taxon>
        <taxon>Viridiplantae</taxon>
        <taxon>Streptophyta</taxon>
        <taxon>Embryophyta</taxon>
        <taxon>Tracheophyta</taxon>
        <taxon>Lycopodiopsida</taxon>
        <taxon>Selaginellales</taxon>
        <taxon>Selaginellaceae</taxon>
        <taxon>Selaginella</taxon>
    </lineage>
</organism>
<keyword evidence="1" id="KW-0863">Zinc-finger</keyword>
<dbReference type="InterPro" id="IPR013083">
    <property type="entry name" value="Znf_RING/FYVE/PHD"/>
</dbReference>
<dbReference type="PANTHER" id="PTHR24007:SF7">
    <property type="entry name" value="BRCA1-ASSOCIATED PROTEIN"/>
    <property type="match status" value="1"/>
</dbReference>
<dbReference type="eggNOG" id="KOG0804">
    <property type="taxonomic scope" value="Eukaryota"/>
</dbReference>
<dbReference type="InterPro" id="IPR001607">
    <property type="entry name" value="Znf_UBP"/>
</dbReference>
<dbReference type="STRING" id="88036.D8RA27"/>
<dbReference type="Pfam" id="PF02148">
    <property type="entry name" value="zf-UBP"/>
    <property type="match status" value="1"/>
</dbReference>
<keyword evidence="5" id="KW-1185">Reference proteome</keyword>
<evidence type="ECO:0000313" key="5">
    <source>
        <dbReference type="Proteomes" id="UP000001514"/>
    </source>
</evidence>
<dbReference type="GO" id="GO:0016567">
    <property type="term" value="P:protein ubiquitination"/>
    <property type="evidence" value="ECO:0000318"/>
    <property type="project" value="GO_Central"/>
</dbReference>
<evidence type="ECO:0000256" key="2">
    <source>
        <dbReference type="SAM" id="Coils"/>
    </source>
</evidence>
<dbReference type="GO" id="GO:0007265">
    <property type="term" value="P:Ras protein signal transduction"/>
    <property type="evidence" value="ECO:0000318"/>
    <property type="project" value="GO_Central"/>
</dbReference>
<gene>
    <name evidence="4" type="ORF">SELMODRAFT_227743</name>
</gene>
<dbReference type="OrthoDB" id="273556at2759"/>